<feature type="domain" description="Fe2OG dioxygenase" evidence="13">
    <location>
        <begin position="222"/>
        <end position="323"/>
    </location>
</feature>
<keyword evidence="4 12" id="KW-0479">Metal-binding</keyword>
<evidence type="ECO:0000256" key="2">
    <source>
        <dbReference type="ARBA" id="ARBA00001961"/>
    </source>
</evidence>
<name>A0A151S2V6_CAJCA</name>
<dbReference type="GO" id="GO:0120091">
    <property type="term" value="F:jasmonic acid hydrolase"/>
    <property type="evidence" value="ECO:0007669"/>
    <property type="project" value="UniProtKB-ARBA"/>
</dbReference>
<keyword evidence="9 12" id="KW-0560">Oxidoreductase</keyword>
<evidence type="ECO:0000256" key="12">
    <source>
        <dbReference type="RuleBase" id="RU003682"/>
    </source>
</evidence>
<dbReference type="GO" id="GO:1900150">
    <property type="term" value="P:regulation of defense response to fungus"/>
    <property type="evidence" value="ECO:0007669"/>
    <property type="project" value="UniProtKB-ARBA"/>
</dbReference>
<dbReference type="EMBL" id="KQ483484">
    <property type="protein sequence ID" value="KYP49098.1"/>
    <property type="molecule type" value="Genomic_DNA"/>
</dbReference>
<evidence type="ECO:0000256" key="8">
    <source>
        <dbReference type="ARBA" id="ARBA00022964"/>
    </source>
</evidence>
<evidence type="ECO:0000256" key="1">
    <source>
        <dbReference type="ARBA" id="ARBA00001954"/>
    </source>
</evidence>
<keyword evidence="15" id="KW-1185">Reference proteome</keyword>
<reference evidence="14" key="1">
    <citation type="journal article" date="2012" name="Nat. Biotechnol.">
        <title>Draft genome sequence of pigeonpea (Cajanus cajan), an orphan legume crop of resource-poor farmers.</title>
        <authorList>
            <person name="Varshney R.K."/>
            <person name="Chen W."/>
            <person name="Li Y."/>
            <person name="Bharti A.K."/>
            <person name="Saxena R.K."/>
            <person name="Schlueter J.A."/>
            <person name="Donoghue M.T."/>
            <person name="Azam S."/>
            <person name="Fan G."/>
            <person name="Whaley A.M."/>
            <person name="Farmer A.D."/>
            <person name="Sheridan J."/>
            <person name="Iwata A."/>
            <person name="Tuteja R."/>
            <person name="Penmetsa R.V."/>
            <person name="Wu W."/>
            <person name="Upadhyaya H.D."/>
            <person name="Yang S.P."/>
            <person name="Shah T."/>
            <person name="Saxena K.B."/>
            <person name="Michael T."/>
            <person name="McCombie W.R."/>
            <person name="Yang B."/>
            <person name="Zhang G."/>
            <person name="Yang H."/>
            <person name="Wang J."/>
            <person name="Spillane C."/>
            <person name="Cook D.R."/>
            <person name="May G.D."/>
            <person name="Xu X."/>
            <person name="Jackson S.A."/>
        </authorList>
    </citation>
    <scope>NUCLEOTIDE SEQUENCE [LARGE SCALE GENOMIC DNA]</scope>
</reference>
<dbReference type="PANTHER" id="PTHR47991">
    <property type="entry name" value="OXOGLUTARATE/IRON-DEPENDENT DIOXYGENASE"/>
    <property type="match status" value="1"/>
</dbReference>
<dbReference type="InterPro" id="IPR026992">
    <property type="entry name" value="DIOX_N"/>
</dbReference>
<dbReference type="InterPro" id="IPR050295">
    <property type="entry name" value="Plant_2OG-oxidoreductases"/>
</dbReference>
<dbReference type="InterPro" id="IPR005123">
    <property type="entry name" value="Oxoglu/Fe-dep_dioxygenase_dom"/>
</dbReference>
<evidence type="ECO:0000256" key="11">
    <source>
        <dbReference type="ARBA" id="ARBA00052139"/>
    </source>
</evidence>
<evidence type="ECO:0000256" key="4">
    <source>
        <dbReference type="ARBA" id="ARBA00022723"/>
    </source>
</evidence>
<evidence type="ECO:0000256" key="9">
    <source>
        <dbReference type="ARBA" id="ARBA00023002"/>
    </source>
</evidence>
<dbReference type="GO" id="GO:0051213">
    <property type="term" value="F:dioxygenase activity"/>
    <property type="evidence" value="ECO:0007669"/>
    <property type="project" value="UniProtKB-KW"/>
</dbReference>
<dbReference type="Proteomes" id="UP000075243">
    <property type="component" value="Unassembled WGS sequence"/>
</dbReference>
<dbReference type="Pfam" id="PF14226">
    <property type="entry name" value="DIOX_N"/>
    <property type="match status" value="1"/>
</dbReference>
<evidence type="ECO:0000256" key="5">
    <source>
        <dbReference type="ARBA" id="ARBA00022819"/>
    </source>
</evidence>
<dbReference type="STRING" id="3821.A0A151S2V6"/>
<proteinExistence type="inferred from homology"/>
<gene>
    <name evidence="14" type="ORF">KK1_029220</name>
</gene>
<dbReference type="SUPFAM" id="SSF51197">
    <property type="entry name" value="Clavaminate synthase-like"/>
    <property type="match status" value="1"/>
</dbReference>
<sequence length="377" mass="42539">MMACQQWPEPVIRVQALAESGLTTIPDRFIKPKSQRVTNNNTSHASNPNLANFHTHDHDNINIPVIDMKYIYGGGGEGWREEALRSVAEACKEWGFFQVVNHGVSHELMKSAREVWREFFHQPLEVKEEYANSPLTYEGYGSRLGVKKGAILDWSDYFFLHYMPCSLRDQAKWPALPTSLRKIIAEYGEEVVKLGGRMLEILSINLGLREDFLLNAFGGEKDLGACLRVNFYPKCPQPDLTMGLSSHSDPGGMTILLPDENVSGLQVRKGDDWITVKPVPNAFIINMGDQIQVLSNAIYKSIEHRVIVNSNKDRVSLAFFYNPRSDILIQPAEELVTKDRPALYSPMTFDEYRLFIRTKGPSGKAQVESLASKCDSN</sequence>
<comment type="cofactor">
    <cofactor evidence="1">
        <name>Fe(2+)</name>
        <dbReference type="ChEBI" id="CHEBI:29033"/>
    </cofactor>
</comment>
<dbReference type="GO" id="GO:0031418">
    <property type="term" value="F:L-ascorbic acid binding"/>
    <property type="evidence" value="ECO:0007669"/>
    <property type="project" value="UniProtKB-KW"/>
</dbReference>
<accession>A0A151S2V6</accession>
<comment type="cofactor">
    <cofactor evidence="2">
        <name>L-ascorbate</name>
        <dbReference type="ChEBI" id="CHEBI:38290"/>
    </cofactor>
</comment>
<dbReference type="GO" id="GO:0046872">
    <property type="term" value="F:metal ion binding"/>
    <property type="evidence" value="ECO:0007669"/>
    <property type="project" value="UniProtKB-KW"/>
</dbReference>
<evidence type="ECO:0000256" key="6">
    <source>
        <dbReference type="ARBA" id="ARBA00022821"/>
    </source>
</evidence>
<dbReference type="OMA" id="PAFWHGD"/>
<evidence type="ECO:0000256" key="10">
    <source>
        <dbReference type="ARBA" id="ARBA00023004"/>
    </source>
</evidence>
<evidence type="ECO:0000313" key="14">
    <source>
        <dbReference type="EMBL" id="KYP49098.1"/>
    </source>
</evidence>
<keyword evidence="8 14" id="KW-0223">Dioxygenase</keyword>
<dbReference type="Pfam" id="PF03171">
    <property type="entry name" value="2OG-FeII_Oxy"/>
    <property type="match status" value="1"/>
</dbReference>
<dbReference type="OrthoDB" id="288590at2759"/>
<dbReference type="InterPro" id="IPR044861">
    <property type="entry name" value="IPNS-like_FE2OG_OXY"/>
</dbReference>
<evidence type="ECO:0000256" key="7">
    <source>
        <dbReference type="ARBA" id="ARBA00022896"/>
    </source>
</evidence>
<comment type="catalytic activity">
    <reaction evidence="11">
        <text>jasmonate + 2-oxoglutarate + O2 = (1R,2R)-12-hydroxyjasmonate + succinate + CO2</text>
        <dbReference type="Rhea" id="RHEA:67144"/>
        <dbReference type="ChEBI" id="CHEBI:15379"/>
        <dbReference type="ChEBI" id="CHEBI:16526"/>
        <dbReference type="ChEBI" id="CHEBI:16810"/>
        <dbReference type="ChEBI" id="CHEBI:30031"/>
        <dbReference type="ChEBI" id="CHEBI:58431"/>
        <dbReference type="ChEBI" id="CHEBI:132022"/>
    </reaction>
    <physiologicalReaction direction="left-to-right" evidence="11">
        <dbReference type="Rhea" id="RHEA:67145"/>
    </physiologicalReaction>
</comment>
<evidence type="ECO:0000259" key="13">
    <source>
        <dbReference type="PROSITE" id="PS51471"/>
    </source>
</evidence>
<evidence type="ECO:0000256" key="3">
    <source>
        <dbReference type="ARBA" id="ARBA00008056"/>
    </source>
</evidence>
<dbReference type="GO" id="GO:0006952">
    <property type="term" value="P:defense response"/>
    <property type="evidence" value="ECO:0007669"/>
    <property type="project" value="UniProtKB-KW"/>
</dbReference>
<dbReference type="FunFam" id="2.60.120.330:FF:000008">
    <property type="entry name" value="Jasmonate-regulated gene 21"/>
    <property type="match status" value="1"/>
</dbReference>
<organism evidence="14 15">
    <name type="scientific">Cajanus cajan</name>
    <name type="common">Pigeon pea</name>
    <name type="synonym">Cajanus indicus</name>
    <dbReference type="NCBI Taxonomy" id="3821"/>
    <lineage>
        <taxon>Eukaryota</taxon>
        <taxon>Viridiplantae</taxon>
        <taxon>Streptophyta</taxon>
        <taxon>Embryophyta</taxon>
        <taxon>Tracheophyta</taxon>
        <taxon>Spermatophyta</taxon>
        <taxon>Magnoliopsida</taxon>
        <taxon>eudicotyledons</taxon>
        <taxon>Gunneridae</taxon>
        <taxon>Pentapetalae</taxon>
        <taxon>rosids</taxon>
        <taxon>fabids</taxon>
        <taxon>Fabales</taxon>
        <taxon>Fabaceae</taxon>
        <taxon>Papilionoideae</taxon>
        <taxon>50 kb inversion clade</taxon>
        <taxon>NPAAA clade</taxon>
        <taxon>indigoferoid/millettioid clade</taxon>
        <taxon>Phaseoleae</taxon>
        <taxon>Cajanus</taxon>
    </lineage>
</organism>
<dbReference type="Gramene" id="C.cajan_29237.t">
    <property type="protein sequence ID" value="C.cajan_29237.t"/>
    <property type="gene ID" value="C.cajan_29237"/>
</dbReference>
<keyword evidence="6" id="KW-0611">Plant defense</keyword>
<dbReference type="Gene3D" id="2.60.120.330">
    <property type="entry name" value="B-lactam Antibiotic, Isopenicillin N Synthase, Chain"/>
    <property type="match status" value="1"/>
</dbReference>
<protein>
    <submittedName>
        <fullName evidence="14">Leucoanthocyanidin dioxygenase</fullName>
    </submittedName>
</protein>
<dbReference type="PROSITE" id="PS51471">
    <property type="entry name" value="FE2OG_OXY"/>
    <property type="match status" value="1"/>
</dbReference>
<keyword evidence="10 12" id="KW-0408">Iron</keyword>
<comment type="similarity">
    <text evidence="3 12">Belongs to the iron/ascorbate-dependent oxidoreductase family.</text>
</comment>
<evidence type="ECO:0000313" key="15">
    <source>
        <dbReference type="Proteomes" id="UP000075243"/>
    </source>
</evidence>
<dbReference type="AlphaFoldDB" id="A0A151S2V6"/>
<dbReference type="GO" id="GO:2000022">
    <property type="term" value="P:regulation of jasmonic acid mediated signaling pathway"/>
    <property type="evidence" value="ECO:0007669"/>
    <property type="project" value="UniProtKB-ARBA"/>
</dbReference>
<dbReference type="GO" id="GO:1900366">
    <property type="term" value="P:negative regulation of defense response to insect"/>
    <property type="evidence" value="ECO:0007669"/>
    <property type="project" value="UniProtKB-ARBA"/>
</dbReference>
<keyword evidence="7" id="KW-0847">Vitamin C</keyword>
<keyword evidence="5" id="KW-1184">Jasmonic acid signaling pathway</keyword>
<dbReference type="InterPro" id="IPR027443">
    <property type="entry name" value="IPNS-like_sf"/>
</dbReference>